<dbReference type="SUPFAM" id="SSF53271">
    <property type="entry name" value="PRTase-like"/>
    <property type="match status" value="1"/>
</dbReference>
<accession>A0A2H0RFX4</accession>
<dbReference type="InterPro" id="IPR000836">
    <property type="entry name" value="PRTase_dom"/>
</dbReference>
<name>A0A2H0RFX4_9BACT</name>
<evidence type="ECO:0000313" key="4">
    <source>
        <dbReference type="Proteomes" id="UP000228767"/>
    </source>
</evidence>
<feature type="domain" description="Phosphoribosyltransferase" evidence="2">
    <location>
        <begin position="173"/>
        <end position="223"/>
    </location>
</feature>
<evidence type="ECO:0000256" key="1">
    <source>
        <dbReference type="ARBA" id="ARBA00008007"/>
    </source>
</evidence>
<dbReference type="CDD" id="cd06223">
    <property type="entry name" value="PRTases_typeI"/>
    <property type="match status" value="1"/>
</dbReference>
<organism evidence="3 4">
    <name type="scientific">Candidatus Vogelbacteria bacterium CG10_big_fil_rev_8_21_14_0_10_51_16</name>
    <dbReference type="NCBI Taxonomy" id="1975045"/>
    <lineage>
        <taxon>Bacteria</taxon>
        <taxon>Candidatus Vogeliibacteriota</taxon>
    </lineage>
</organism>
<dbReference type="PANTHER" id="PTHR47505">
    <property type="entry name" value="DNA UTILIZATION PROTEIN YHGH"/>
    <property type="match status" value="1"/>
</dbReference>
<dbReference type="Pfam" id="PF00156">
    <property type="entry name" value="Pribosyltran"/>
    <property type="match status" value="1"/>
</dbReference>
<evidence type="ECO:0000259" key="2">
    <source>
        <dbReference type="Pfam" id="PF00156"/>
    </source>
</evidence>
<gene>
    <name evidence="3" type="ORF">COV10_02125</name>
</gene>
<protein>
    <recommendedName>
        <fullName evidence="2">Phosphoribosyltransferase domain-containing protein</fullName>
    </recommendedName>
</protein>
<comment type="similarity">
    <text evidence="1">Belongs to the ComF/GntX family.</text>
</comment>
<evidence type="ECO:0000313" key="3">
    <source>
        <dbReference type="EMBL" id="PIR44924.1"/>
    </source>
</evidence>
<proteinExistence type="inferred from homology"/>
<dbReference type="AlphaFoldDB" id="A0A2H0RFX4"/>
<dbReference type="InterPro" id="IPR029057">
    <property type="entry name" value="PRTase-like"/>
</dbReference>
<reference evidence="3 4" key="1">
    <citation type="submission" date="2017-09" db="EMBL/GenBank/DDBJ databases">
        <title>Depth-based differentiation of microbial function through sediment-hosted aquifers and enrichment of novel symbionts in the deep terrestrial subsurface.</title>
        <authorList>
            <person name="Probst A.J."/>
            <person name="Ladd B."/>
            <person name="Jarett J.K."/>
            <person name="Geller-Mcgrath D.E."/>
            <person name="Sieber C.M."/>
            <person name="Emerson J.B."/>
            <person name="Anantharaman K."/>
            <person name="Thomas B.C."/>
            <person name="Malmstrom R."/>
            <person name="Stieglmeier M."/>
            <person name="Klingl A."/>
            <person name="Woyke T."/>
            <person name="Ryan C.M."/>
            <person name="Banfield J.F."/>
        </authorList>
    </citation>
    <scope>NUCLEOTIDE SEQUENCE [LARGE SCALE GENOMIC DNA]</scope>
    <source>
        <strain evidence="3">CG10_big_fil_rev_8_21_14_0_10_51_16</strain>
    </source>
</reference>
<dbReference type="Proteomes" id="UP000228767">
    <property type="component" value="Unassembled WGS sequence"/>
</dbReference>
<sequence>MIFSTRAISEKFLSARTLLYDILFPEYCVGCKTRGILLCADCTGAAARAEETPHPRIFSLFQYHDRRIKPAVKMLKYKNSKALAGIFGGLLAEHLLELSSEEALFDGLSYEEPWLLLPIPLSSKRYRTRGYNQATLLGQAIVAKTPPNLFILDTDVLYKKCETESQVKIKDRRKRLVNPRGSFGVHDPARIKKRNCIIIDDVVTTGATMREAMRVVKKAGARKLLGLSVAH</sequence>
<dbReference type="Gene3D" id="3.40.50.2020">
    <property type="match status" value="1"/>
</dbReference>
<comment type="caution">
    <text evidence="3">The sequence shown here is derived from an EMBL/GenBank/DDBJ whole genome shotgun (WGS) entry which is preliminary data.</text>
</comment>
<dbReference type="InterPro" id="IPR051910">
    <property type="entry name" value="ComF/GntX_DNA_util-trans"/>
</dbReference>
<dbReference type="EMBL" id="PCYI01000015">
    <property type="protein sequence ID" value="PIR44924.1"/>
    <property type="molecule type" value="Genomic_DNA"/>
</dbReference>
<dbReference type="PANTHER" id="PTHR47505:SF1">
    <property type="entry name" value="DNA UTILIZATION PROTEIN YHGH"/>
    <property type="match status" value="1"/>
</dbReference>